<dbReference type="STRING" id="297318.BK138_10445"/>
<evidence type="ECO:0000256" key="1">
    <source>
        <dbReference type="SAM" id="Phobius"/>
    </source>
</evidence>
<name>A0A1R1F448_9BACL</name>
<organism evidence="2 3">
    <name type="scientific">Paenibacillus rhizosphaerae</name>
    <dbReference type="NCBI Taxonomy" id="297318"/>
    <lineage>
        <taxon>Bacteria</taxon>
        <taxon>Bacillati</taxon>
        <taxon>Bacillota</taxon>
        <taxon>Bacilli</taxon>
        <taxon>Bacillales</taxon>
        <taxon>Paenibacillaceae</taxon>
        <taxon>Paenibacillus</taxon>
    </lineage>
</organism>
<keyword evidence="1" id="KW-0812">Transmembrane</keyword>
<evidence type="ECO:0000313" key="2">
    <source>
        <dbReference type="EMBL" id="OMF58873.1"/>
    </source>
</evidence>
<dbReference type="RefSeq" id="WP_076169091.1">
    <property type="nucleotide sequence ID" value="NZ_MRTP01000001.1"/>
</dbReference>
<comment type="caution">
    <text evidence="2">The sequence shown here is derived from an EMBL/GenBank/DDBJ whole genome shotgun (WGS) entry which is preliminary data.</text>
</comment>
<sequence>MKKTGMLFLAFVAGMLVGFILFEFIVRIVLRQMNTLPVTFIGALSMILPLAGGIAAVMLTRRFTKKAGQD</sequence>
<gene>
    <name evidence="2" type="ORF">BK138_10445</name>
</gene>
<dbReference type="EMBL" id="MRTP01000001">
    <property type="protein sequence ID" value="OMF58873.1"/>
    <property type="molecule type" value="Genomic_DNA"/>
</dbReference>
<protein>
    <submittedName>
        <fullName evidence="2">Uncharacterized protein</fullName>
    </submittedName>
</protein>
<accession>A0A1R1F448</accession>
<keyword evidence="3" id="KW-1185">Reference proteome</keyword>
<keyword evidence="1" id="KW-0472">Membrane</keyword>
<reference evidence="2 3" key="1">
    <citation type="submission" date="2016-11" db="EMBL/GenBank/DDBJ databases">
        <title>Paenibacillus species isolates.</title>
        <authorList>
            <person name="Beno S.M."/>
        </authorList>
    </citation>
    <scope>NUCLEOTIDE SEQUENCE [LARGE SCALE GENOMIC DNA]</scope>
    <source>
        <strain evidence="2 3">FSL R5-0378</strain>
    </source>
</reference>
<evidence type="ECO:0000313" key="3">
    <source>
        <dbReference type="Proteomes" id="UP000187172"/>
    </source>
</evidence>
<keyword evidence="1" id="KW-1133">Transmembrane helix</keyword>
<feature type="transmembrane region" description="Helical" evidence="1">
    <location>
        <begin position="7"/>
        <end position="30"/>
    </location>
</feature>
<dbReference type="AlphaFoldDB" id="A0A1R1F448"/>
<proteinExistence type="predicted"/>
<dbReference type="Proteomes" id="UP000187172">
    <property type="component" value="Unassembled WGS sequence"/>
</dbReference>
<feature type="transmembrane region" description="Helical" evidence="1">
    <location>
        <begin position="36"/>
        <end position="59"/>
    </location>
</feature>